<evidence type="ECO:0000256" key="1">
    <source>
        <dbReference type="PROSITE-ProRule" id="PRU00047"/>
    </source>
</evidence>
<dbReference type="EMBL" id="WIXP02000008">
    <property type="protein sequence ID" value="KAF6207451.1"/>
    <property type="molecule type" value="Genomic_DNA"/>
</dbReference>
<accession>A0A8S9XGN6</accession>
<keyword evidence="1" id="KW-0863">Zinc-finger</keyword>
<dbReference type="PROSITE" id="PS50158">
    <property type="entry name" value="ZF_CCHC"/>
    <property type="match status" value="1"/>
</dbReference>
<proteinExistence type="predicted"/>
<dbReference type="InterPro" id="IPR054722">
    <property type="entry name" value="PolX-like_BBD"/>
</dbReference>
<dbReference type="GO" id="GO:0003676">
    <property type="term" value="F:nucleic acid binding"/>
    <property type="evidence" value="ECO:0007669"/>
    <property type="project" value="InterPro"/>
</dbReference>
<name>A0A8S9XGN6_APOLU</name>
<evidence type="ECO:0000259" key="3">
    <source>
        <dbReference type="PROSITE" id="PS50158"/>
    </source>
</evidence>
<feature type="region of interest" description="Disordered" evidence="2">
    <location>
        <begin position="124"/>
        <end position="145"/>
    </location>
</feature>
<evidence type="ECO:0000313" key="5">
    <source>
        <dbReference type="Proteomes" id="UP000466442"/>
    </source>
</evidence>
<dbReference type="Proteomes" id="UP000466442">
    <property type="component" value="Unassembled WGS sequence"/>
</dbReference>
<keyword evidence="1" id="KW-0479">Metal-binding</keyword>
<dbReference type="OrthoDB" id="6770508at2759"/>
<evidence type="ECO:0000256" key="2">
    <source>
        <dbReference type="SAM" id="MobiDB-lite"/>
    </source>
</evidence>
<comment type="caution">
    <text evidence="4">The sequence shown here is derived from an EMBL/GenBank/DDBJ whole genome shotgun (WGS) entry which is preliminary data.</text>
</comment>
<organism evidence="4 5">
    <name type="scientific">Apolygus lucorum</name>
    <name type="common">Small green plant bug</name>
    <name type="synonym">Lygocoris lucorum</name>
    <dbReference type="NCBI Taxonomy" id="248454"/>
    <lineage>
        <taxon>Eukaryota</taxon>
        <taxon>Metazoa</taxon>
        <taxon>Ecdysozoa</taxon>
        <taxon>Arthropoda</taxon>
        <taxon>Hexapoda</taxon>
        <taxon>Insecta</taxon>
        <taxon>Pterygota</taxon>
        <taxon>Neoptera</taxon>
        <taxon>Paraneoptera</taxon>
        <taxon>Hemiptera</taxon>
        <taxon>Heteroptera</taxon>
        <taxon>Panheteroptera</taxon>
        <taxon>Cimicomorpha</taxon>
        <taxon>Miridae</taxon>
        <taxon>Mirini</taxon>
        <taxon>Apolygus</taxon>
    </lineage>
</organism>
<keyword evidence="5" id="KW-1185">Reference proteome</keyword>
<protein>
    <recommendedName>
        <fullName evidence="3">CCHC-type domain-containing protein</fullName>
    </recommendedName>
</protein>
<dbReference type="Pfam" id="PF22936">
    <property type="entry name" value="Pol_BBD"/>
    <property type="match status" value="1"/>
</dbReference>
<feature type="compositionally biased region" description="Polar residues" evidence="2">
    <location>
        <begin position="130"/>
        <end position="140"/>
    </location>
</feature>
<evidence type="ECO:0000313" key="4">
    <source>
        <dbReference type="EMBL" id="KAF6207451.1"/>
    </source>
</evidence>
<feature type="region of interest" description="Disordered" evidence="2">
    <location>
        <begin position="64"/>
        <end position="88"/>
    </location>
</feature>
<dbReference type="InterPro" id="IPR036875">
    <property type="entry name" value="Znf_CCHC_sf"/>
</dbReference>
<keyword evidence="1" id="KW-0862">Zinc</keyword>
<dbReference type="InterPro" id="IPR001878">
    <property type="entry name" value="Znf_CCHC"/>
</dbReference>
<feature type="domain" description="CCHC-type" evidence="3">
    <location>
        <begin position="100"/>
        <end position="115"/>
    </location>
</feature>
<dbReference type="SUPFAM" id="SSF57756">
    <property type="entry name" value="Retrovirus zinc finger-like domains"/>
    <property type="match status" value="1"/>
</dbReference>
<sequence>MENHAGLTFIVFPPDPSTAIDITFGDDISDISLEFVKRKLLQEADRQAKSHVTSKEPESQVAFYGQGRGGFRGKGKRTSMQGARKNESEYNKPGVFRFACHGCGKIGHMRKFCPDNSKNYHGANMADSEGSAQKAGNSSDPTEDDISFLCEVSNPMDTHDRSMDVVGNIHDDGKGKRSIHVNASSIQALSINSCDDDLFTFVIDSGASAHIVSSKLEKYFTEVTEIDVKVNVAKRDERIEAKKRGNLVVYTISGKKVTLKNVLICHDIDCNLLSVAAMQNAGMKTVFDKSSVLCSCSVR</sequence>
<reference evidence="4" key="1">
    <citation type="journal article" date="2021" name="Mol. Ecol. Resour.">
        <title>Apolygus lucorum genome provides insights into omnivorousness and mesophyll feeding.</title>
        <authorList>
            <person name="Liu Y."/>
            <person name="Liu H."/>
            <person name="Wang H."/>
            <person name="Huang T."/>
            <person name="Liu B."/>
            <person name="Yang B."/>
            <person name="Yin L."/>
            <person name="Li B."/>
            <person name="Zhang Y."/>
            <person name="Zhang S."/>
            <person name="Jiang F."/>
            <person name="Zhang X."/>
            <person name="Ren Y."/>
            <person name="Wang B."/>
            <person name="Wang S."/>
            <person name="Lu Y."/>
            <person name="Wu K."/>
            <person name="Fan W."/>
            <person name="Wang G."/>
        </authorList>
    </citation>
    <scope>NUCLEOTIDE SEQUENCE</scope>
    <source>
        <strain evidence="4">12Hb</strain>
    </source>
</reference>
<dbReference type="GO" id="GO:0008270">
    <property type="term" value="F:zinc ion binding"/>
    <property type="evidence" value="ECO:0007669"/>
    <property type="project" value="UniProtKB-KW"/>
</dbReference>
<gene>
    <name evidence="4" type="ORF">GE061_018694</name>
</gene>
<dbReference type="AlphaFoldDB" id="A0A8S9XGN6"/>